<dbReference type="SUPFAM" id="SSF117916">
    <property type="entry name" value="Fe-S cluster assembly (FSCA) domain-like"/>
    <property type="match status" value="1"/>
</dbReference>
<dbReference type="Gene3D" id="3.30.300.130">
    <property type="entry name" value="Fe-S cluster assembly (FSCA)"/>
    <property type="match status" value="1"/>
</dbReference>
<dbReference type="GO" id="GO:0016226">
    <property type="term" value="P:iron-sulfur cluster assembly"/>
    <property type="evidence" value="ECO:0007669"/>
    <property type="project" value="InterPro"/>
</dbReference>
<dbReference type="Pfam" id="PF01106">
    <property type="entry name" value="NifU"/>
    <property type="match status" value="1"/>
</dbReference>
<proteinExistence type="predicted"/>
<accession>A0A1F5S5M1</accession>
<comment type="caution">
    <text evidence="2">The sequence shown here is derived from an EMBL/GenBank/DDBJ whole genome shotgun (WGS) entry which is preliminary data.</text>
</comment>
<protein>
    <recommendedName>
        <fullName evidence="1">NIF system FeS cluster assembly NifU C-terminal domain-containing protein</fullName>
    </recommendedName>
</protein>
<organism evidence="2 3">
    <name type="scientific">Candidatus Falkowbacteria bacterium RBG_13_39_14</name>
    <dbReference type="NCBI Taxonomy" id="1797985"/>
    <lineage>
        <taxon>Bacteria</taxon>
        <taxon>Candidatus Falkowiibacteriota</taxon>
    </lineage>
</organism>
<gene>
    <name evidence="2" type="ORF">A2Y83_05190</name>
</gene>
<dbReference type="AlphaFoldDB" id="A0A1F5S5M1"/>
<dbReference type="PANTHER" id="PTHR11178">
    <property type="entry name" value="IRON-SULFUR CLUSTER SCAFFOLD PROTEIN NFU-RELATED"/>
    <property type="match status" value="1"/>
</dbReference>
<evidence type="ECO:0000313" key="3">
    <source>
        <dbReference type="Proteomes" id="UP000178323"/>
    </source>
</evidence>
<name>A0A1F5S5M1_9BACT</name>
<sequence>MKKNILRILDNKIKPMLQADGGDLELVEVDEKKGIVKVRMTGMCSHCPMAEMTFKHGIEEVLKKEIDEIKEVVLVR</sequence>
<dbReference type="GO" id="GO:0051536">
    <property type="term" value="F:iron-sulfur cluster binding"/>
    <property type="evidence" value="ECO:0007669"/>
    <property type="project" value="InterPro"/>
</dbReference>
<evidence type="ECO:0000259" key="1">
    <source>
        <dbReference type="Pfam" id="PF01106"/>
    </source>
</evidence>
<dbReference type="STRING" id="1797985.A2Y83_05190"/>
<dbReference type="Proteomes" id="UP000178323">
    <property type="component" value="Unassembled WGS sequence"/>
</dbReference>
<dbReference type="EMBL" id="MFFS01000047">
    <property type="protein sequence ID" value="OGF21936.1"/>
    <property type="molecule type" value="Genomic_DNA"/>
</dbReference>
<feature type="domain" description="NIF system FeS cluster assembly NifU C-terminal" evidence="1">
    <location>
        <begin position="7"/>
        <end position="73"/>
    </location>
</feature>
<dbReference type="GO" id="GO:0005506">
    <property type="term" value="F:iron ion binding"/>
    <property type="evidence" value="ECO:0007669"/>
    <property type="project" value="InterPro"/>
</dbReference>
<evidence type="ECO:0000313" key="2">
    <source>
        <dbReference type="EMBL" id="OGF21936.1"/>
    </source>
</evidence>
<dbReference type="InterPro" id="IPR034904">
    <property type="entry name" value="FSCA_dom_sf"/>
</dbReference>
<dbReference type="InterPro" id="IPR001075">
    <property type="entry name" value="NIF_FeS_clus_asmbl_NifU_C"/>
</dbReference>
<reference evidence="2 3" key="1">
    <citation type="journal article" date="2016" name="Nat. Commun.">
        <title>Thousands of microbial genomes shed light on interconnected biogeochemical processes in an aquifer system.</title>
        <authorList>
            <person name="Anantharaman K."/>
            <person name="Brown C.T."/>
            <person name="Hug L.A."/>
            <person name="Sharon I."/>
            <person name="Castelle C.J."/>
            <person name="Probst A.J."/>
            <person name="Thomas B.C."/>
            <person name="Singh A."/>
            <person name="Wilkins M.J."/>
            <person name="Karaoz U."/>
            <person name="Brodie E.L."/>
            <person name="Williams K.H."/>
            <person name="Hubbard S.S."/>
            <person name="Banfield J.F."/>
        </authorList>
    </citation>
    <scope>NUCLEOTIDE SEQUENCE [LARGE SCALE GENOMIC DNA]</scope>
</reference>